<keyword evidence="1" id="KW-0732">Signal</keyword>
<dbReference type="SUPFAM" id="SSF101898">
    <property type="entry name" value="NHL repeat"/>
    <property type="match status" value="1"/>
</dbReference>
<reference evidence="2 3" key="1">
    <citation type="journal article" date="2016" name="Nat. Commun.">
        <title>Thousands of microbial genomes shed light on interconnected biogeochemical processes in an aquifer system.</title>
        <authorList>
            <person name="Anantharaman K."/>
            <person name="Brown C.T."/>
            <person name="Hug L.A."/>
            <person name="Sharon I."/>
            <person name="Castelle C.J."/>
            <person name="Probst A.J."/>
            <person name="Thomas B.C."/>
            <person name="Singh A."/>
            <person name="Wilkins M.J."/>
            <person name="Karaoz U."/>
            <person name="Brodie E.L."/>
            <person name="Williams K.H."/>
            <person name="Hubbard S.S."/>
            <person name="Banfield J.F."/>
        </authorList>
    </citation>
    <scope>NUCLEOTIDE SEQUENCE [LARGE SCALE GENOMIC DNA]</scope>
</reference>
<evidence type="ECO:0000313" key="3">
    <source>
        <dbReference type="Proteomes" id="UP000177187"/>
    </source>
</evidence>
<proteinExistence type="predicted"/>
<dbReference type="EMBL" id="MFAF01000142">
    <property type="protein sequence ID" value="OGD71733.1"/>
    <property type="molecule type" value="Genomic_DNA"/>
</dbReference>
<sequence>MRKKMIPMTAALLLAAVCSDIDLGPVWVEHALPGDPAQGLWDIAASPSGEVWVVGRGGEAWHCDGESWEEKSSGFNDYELTGVAPDEDGGCWAVGADSDELGRIIRYDPDDGWSEEDMPETPSFLADVEREPGGRVFAVGSGGEVWRWEPSRGDWERIFGNAALLWRAVSAGADRSLVVGGDDDGKGIYAWIVNGEVKDLQSCGCGRLEDVKLLDSGDAWLLAVDGVVLYLSDGELTTVAETGCSLFGLDAVDDGTCFAGGVGGLLYRVEAGGYEQVESGTTENIHEIALLSLTEGWAAAETLLLEYR</sequence>
<dbReference type="STRING" id="1817816.A2Y64_05665"/>
<dbReference type="InterPro" id="IPR015943">
    <property type="entry name" value="WD40/YVTN_repeat-like_dom_sf"/>
</dbReference>
<evidence type="ECO:0000313" key="2">
    <source>
        <dbReference type="EMBL" id="OGD71733.1"/>
    </source>
</evidence>
<gene>
    <name evidence="2" type="ORF">A2Y64_05665</name>
</gene>
<evidence type="ECO:0008006" key="4">
    <source>
        <dbReference type="Google" id="ProtNLM"/>
    </source>
</evidence>
<feature type="signal peptide" evidence="1">
    <location>
        <begin position="1"/>
        <end position="19"/>
    </location>
</feature>
<dbReference type="Proteomes" id="UP000177187">
    <property type="component" value="Unassembled WGS sequence"/>
</dbReference>
<name>A0A1F5EWF1_9BACT</name>
<comment type="caution">
    <text evidence="2">The sequence shown here is derived from an EMBL/GenBank/DDBJ whole genome shotgun (WGS) entry which is preliminary data.</text>
</comment>
<accession>A0A1F5EWF1</accession>
<protein>
    <recommendedName>
        <fullName evidence="4">Photosynthesis system II assembly factor Ycf48/Hcf136-like domain-containing protein</fullName>
    </recommendedName>
</protein>
<evidence type="ECO:0000256" key="1">
    <source>
        <dbReference type="SAM" id="SignalP"/>
    </source>
</evidence>
<organism evidence="2 3">
    <name type="scientific">Candidatus Coatesbacteria bacterium RBG_13_66_14</name>
    <dbReference type="NCBI Taxonomy" id="1817816"/>
    <lineage>
        <taxon>Bacteria</taxon>
        <taxon>Candidatus Coatesiibacteriota</taxon>
    </lineage>
</organism>
<dbReference type="Gene3D" id="2.130.10.10">
    <property type="entry name" value="YVTN repeat-like/Quinoprotein amine dehydrogenase"/>
    <property type="match status" value="1"/>
</dbReference>
<feature type="chain" id="PRO_5009518389" description="Photosynthesis system II assembly factor Ycf48/Hcf136-like domain-containing protein" evidence="1">
    <location>
        <begin position="20"/>
        <end position="308"/>
    </location>
</feature>
<dbReference type="AlphaFoldDB" id="A0A1F5EWF1"/>